<dbReference type="AlphaFoldDB" id="A0A7J5ZW48"/>
<evidence type="ECO:0000256" key="1">
    <source>
        <dbReference type="SAM" id="Phobius"/>
    </source>
</evidence>
<reference evidence="2 3" key="1">
    <citation type="submission" date="2020-02" db="EMBL/GenBank/DDBJ databases">
        <title>A chromosome-scale genome assembly of the black bullhead catfish (Ameiurus melas).</title>
        <authorList>
            <person name="Wen M."/>
            <person name="Zham M."/>
            <person name="Cabau C."/>
            <person name="Klopp C."/>
            <person name="Donnadieu C."/>
            <person name="Roques C."/>
            <person name="Bouchez O."/>
            <person name="Lampietro C."/>
            <person name="Jouanno E."/>
            <person name="Herpin A."/>
            <person name="Louis A."/>
            <person name="Berthelot C."/>
            <person name="Parey E."/>
            <person name="Roest-Crollius H."/>
            <person name="Braasch I."/>
            <person name="Postlethwait J."/>
            <person name="Robinson-Rechavi M."/>
            <person name="Echchiki A."/>
            <person name="Begum T."/>
            <person name="Montfort J."/>
            <person name="Schartl M."/>
            <person name="Bobe J."/>
            <person name="Guiguen Y."/>
        </authorList>
    </citation>
    <scope>NUCLEOTIDE SEQUENCE [LARGE SCALE GENOMIC DNA]</scope>
    <source>
        <strain evidence="2">M_S1</strain>
        <tissue evidence="2">Blood</tissue>
    </source>
</reference>
<dbReference type="Pfam" id="PF01275">
    <property type="entry name" value="Myelin_PLP"/>
    <property type="match status" value="2"/>
</dbReference>
<keyword evidence="1" id="KW-0812">Transmembrane</keyword>
<feature type="transmembrane region" description="Helical" evidence="1">
    <location>
        <begin position="85"/>
        <end position="113"/>
    </location>
</feature>
<dbReference type="GO" id="GO:0019911">
    <property type="term" value="F:structural constituent of myelin sheath"/>
    <property type="evidence" value="ECO:0007669"/>
    <property type="project" value="TreeGrafter"/>
</dbReference>
<dbReference type="GO" id="GO:0022010">
    <property type="term" value="P:central nervous system myelination"/>
    <property type="evidence" value="ECO:0007669"/>
    <property type="project" value="TreeGrafter"/>
</dbReference>
<dbReference type="GO" id="GO:0005886">
    <property type="term" value="C:plasma membrane"/>
    <property type="evidence" value="ECO:0007669"/>
    <property type="project" value="TreeGrafter"/>
</dbReference>
<gene>
    <name evidence="2" type="ORF">AMELA_G00259090</name>
</gene>
<accession>A0A7J5ZW48</accession>
<dbReference type="SMART" id="SM00002">
    <property type="entry name" value="PLP"/>
    <property type="match status" value="1"/>
</dbReference>
<feature type="transmembrane region" description="Helical" evidence="1">
    <location>
        <begin position="177"/>
        <end position="205"/>
    </location>
</feature>
<organism evidence="2 3">
    <name type="scientific">Ameiurus melas</name>
    <name type="common">Black bullhead</name>
    <name type="synonym">Silurus melas</name>
    <dbReference type="NCBI Taxonomy" id="219545"/>
    <lineage>
        <taxon>Eukaryota</taxon>
        <taxon>Metazoa</taxon>
        <taxon>Chordata</taxon>
        <taxon>Craniata</taxon>
        <taxon>Vertebrata</taxon>
        <taxon>Euteleostomi</taxon>
        <taxon>Actinopterygii</taxon>
        <taxon>Neopterygii</taxon>
        <taxon>Teleostei</taxon>
        <taxon>Ostariophysi</taxon>
        <taxon>Siluriformes</taxon>
        <taxon>Ictaluridae</taxon>
        <taxon>Ameiurus</taxon>
    </lineage>
</organism>
<keyword evidence="3" id="KW-1185">Reference proteome</keyword>
<sequence>MGCYDSCVRCLGAVPYVTLSATLLCYAGVALFCAGAHEALTHTHTFVHTHFARAQQDFEVLADFIKYFHKPSENSGVQFNRCLSLTFLIVTCALAVIWLVVFAFSVIPVYFLFNMAETCHTVHILSETTTSLNQHAWVCVDARQYGLLPWKATPGKVCGMTMANICKEPEFYMTYDLYITALAGAGATLLGLILYIIAATYNYAVLRFLGSKGIRC</sequence>
<dbReference type="EMBL" id="JAAGNN010000024">
    <property type="protein sequence ID" value="KAF4073458.1"/>
    <property type="molecule type" value="Genomic_DNA"/>
</dbReference>
<protein>
    <recommendedName>
        <fullName evidence="4">Myelin proteolipid protein</fullName>
    </recommendedName>
</protein>
<comment type="caution">
    <text evidence="2">The sequence shown here is derived from an EMBL/GenBank/DDBJ whole genome shotgun (WGS) entry which is preliminary data.</text>
</comment>
<evidence type="ECO:0000313" key="2">
    <source>
        <dbReference type="EMBL" id="KAF4073458.1"/>
    </source>
</evidence>
<name>A0A7J5ZW48_AMEME</name>
<proteinExistence type="predicted"/>
<keyword evidence="1" id="KW-1133">Transmembrane helix</keyword>
<evidence type="ECO:0000313" key="3">
    <source>
        <dbReference type="Proteomes" id="UP000593565"/>
    </source>
</evidence>
<dbReference type="Proteomes" id="UP000593565">
    <property type="component" value="Unassembled WGS sequence"/>
</dbReference>
<dbReference type="GO" id="GO:0061564">
    <property type="term" value="P:axon development"/>
    <property type="evidence" value="ECO:0007669"/>
    <property type="project" value="TreeGrafter"/>
</dbReference>
<dbReference type="PANTHER" id="PTHR11683:SF15">
    <property type="entry name" value="PROTEOLIPID PROTEIN 1B ISOFORM X1"/>
    <property type="match status" value="1"/>
</dbReference>
<keyword evidence="1" id="KW-0472">Membrane</keyword>
<dbReference type="GO" id="GO:0043209">
    <property type="term" value="C:myelin sheath"/>
    <property type="evidence" value="ECO:0007669"/>
    <property type="project" value="TreeGrafter"/>
</dbReference>
<evidence type="ECO:0008006" key="4">
    <source>
        <dbReference type="Google" id="ProtNLM"/>
    </source>
</evidence>
<dbReference type="PANTHER" id="PTHR11683">
    <property type="entry name" value="MYELIN PROTEOLIPID"/>
    <property type="match status" value="1"/>
</dbReference>
<dbReference type="InterPro" id="IPR001614">
    <property type="entry name" value="Myelin_PLP"/>
</dbReference>